<keyword evidence="6" id="KW-1185">Reference proteome</keyword>
<evidence type="ECO:0000256" key="3">
    <source>
        <dbReference type="SAM" id="SignalP"/>
    </source>
</evidence>
<dbReference type="InterPro" id="IPR002591">
    <property type="entry name" value="Phosphodiest/P_Trfase"/>
</dbReference>
<dbReference type="GO" id="GO:0016787">
    <property type="term" value="F:hydrolase activity"/>
    <property type="evidence" value="ECO:0007669"/>
    <property type="project" value="UniProtKB-KW"/>
</dbReference>
<dbReference type="OrthoDB" id="9789742at2"/>
<dbReference type="InterPro" id="IPR024607">
    <property type="entry name" value="Sulfatase_CS"/>
</dbReference>
<feature type="domain" description="N-sulphoglucosamine sulphohydrolase C-terminal" evidence="4">
    <location>
        <begin position="342"/>
        <end position="491"/>
    </location>
</feature>
<feature type="signal peptide" evidence="3">
    <location>
        <begin position="1"/>
        <end position="19"/>
    </location>
</feature>
<evidence type="ECO:0000313" key="6">
    <source>
        <dbReference type="Proteomes" id="UP000189981"/>
    </source>
</evidence>
<dbReference type="InterPro" id="IPR032506">
    <property type="entry name" value="SGSH_C"/>
</dbReference>
<comment type="similarity">
    <text evidence="1">Belongs to the sulfatase family.</text>
</comment>
<sequence>MKKALSFLILFVLGLNVLAQHNSKPNIIVILTDDHAVQSIGAYGSKYGATPNLDRLAKQGAVFNKAFVANSICGPSRAILLTGKYSHINGFKDNHDKFDASQDVFPKRLQAAGFQTAWVGKWHLLSYPQGFDYWNILPGQGQYYNPSFISMKGDTSRVEGYCTDVTTDIALSWLSKRDESRPFFMVVGEKAPHRTWMPDIQDLGKFDDVNFPLPANFYDSYNNRIAAAMQDMSVEKTMKIGYDLKMKSDPDNLASAFLARMNPDQKQKWNAYYDRIEEDFLKQKLTGKALTEWKFQRYMRDYYSTTLSLDRNIGKILDFLDQNNLAKNTIVVYTSDQGFYLGEHGWFDKRFMYEESMRTPFIIRYPGVIKPGTVSNQMVSNVDFAPTFLEAAGVAIPTPIQGRSMMPLLKNPKAIIRSSAYYHFYEYPGEHSVLKHFGIRTSRYKLIRFYDHKNFWELYDLQTDPHEMKNLYGQQKYQAITLDLKKQLKQLCVDNKDEEALKWLE</sequence>
<dbReference type="PANTHER" id="PTHR43108">
    <property type="entry name" value="N-ACETYLGLUCOSAMINE-6-SULFATASE FAMILY MEMBER"/>
    <property type="match status" value="1"/>
</dbReference>
<keyword evidence="2" id="KW-0378">Hydrolase</keyword>
<evidence type="ECO:0000259" key="4">
    <source>
        <dbReference type="Pfam" id="PF16347"/>
    </source>
</evidence>
<dbReference type="Gene3D" id="3.40.720.10">
    <property type="entry name" value="Alkaline Phosphatase, subunit A"/>
    <property type="match status" value="1"/>
</dbReference>
<feature type="chain" id="PRO_5012097652" evidence="3">
    <location>
        <begin position="20"/>
        <end position="505"/>
    </location>
</feature>
<dbReference type="EMBL" id="FUYR01000002">
    <property type="protein sequence ID" value="SKB75898.1"/>
    <property type="molecule type" value="Genomic_DNA"/>
</dbReference>
<reference evidence="6" key="1">
    <citation type="submission" date="2017-02" db="EMBL/GenBank/DDBJ databases">
        <authorList>
            <person name="Varghese N."/>
            <person name="Submissions S."/>
        </authorList>
    </citation>
    <scope>NUCLEOTIDE SEQUENCE [LARGE SCALE GENOMIC DNA]</scope>
    <source>
        <strain evidence="6">DSM 22385</strain>
    </source>
</reference>
<accession>A0A1T5DVL4</accession>
<keyword evidence="3" id="KW-0732">Signal</keyword>
<dbReference type="PANTHER" id="PTHR43108:SF6">
    <property type="entry name" value="N-SULPHOGLUCOSAMINE SULPHOHYDROLASE"/>
    <property type="match status" value="1"/>
</dbReference>
<gene>
    <name evidence="5" type="ORF">SAMN05661099_2657</name>
</gene>
<dbReference type="Proteomes" id="UP000189981">
    <property type="component" value="Unassembled WGS sequence"/>
</dbReference>
<dbReference type="AlphaFoldDB" id="A0A1T5DVL4"/>
<name>A0A1T5DVL4_9SPHI</name>
<dbReference type="PROSITE" id="PS00523">
    <property type="entry name" value="SULFATASE_1"/>
    <property type="match status" value="1"/>
</dbReference>
<dbReference type="SUPFAM" id="SSF53649">
    <property type="entry name" value="Alkaline phosphatase-like"/>
    <property type="match status" value="1"/>
</dbReference>
<dbReference type="Pfam" id="PF16347">
    <property type="entry name" value="SGSH_C"/>
    <property type="match status" value="1"/>
</dbReference>
<proteinExistence type="inferred from homology"/>
<dbReference type="RefSeq" id="WP_079703143.1">
    <property type="nucleotide sequence ID" value="NZ_FUYR01000002.1"/>
</dbReference>
<evidence type="ECO:0000256" key="2">
    <source>
        <dbReference type="ARBA" id="ARBA00022801"/>
    </source>
</evidence>
<protein>
    <submittedName>
        <fullName evidence="5">Arylsulfatase A</fullName>
    </submittedName>
</protein>
<organism evidence="5 6">
    <name type="scientific">Daejeonella lutea</name>
    <dbReference type="NCBI Taxonomy" id="572036"/>
    <lineage>
        <taxon>Bacteria</taxon>
        <taxon>Pseudomonadati</taxon>
        <taxon>Bacteroidota</taxon>
        <taxon>Sphingobacteriia</taxon>
        <taxon>Sphingobacteriales</taxon>
        <taxon>Sphingobacteriaceae</taxon>
        <taxon>Daejeonella</taxon>
    </lineage>
</organism>
<evidence type="ECO:0000313" key="5">
    <source>
        <dbReference type="EMBL" id="SKB75898.1"/>
    </source>
</evidence>
<dbReference type="InterPro" id="IPR017850">
    <property type="entry name" value="Alkaline_phosphatase_core_sf"/>
</dbReference>
<evidence type="ECO:0000256" key="1">
    <source>
        <dbReference type="ARBA" id="ARBA00008779"/>
    </source>
</evidence>
<dbReference type="STRING" id="572036.SAMN05661099_2657"/>
<dbReference type="CDD" id="cd16031">
    <property type="entry name" value="G6S_like"/>
    <property type="match status" value="1"/>
</dbReference>
<dbReference type="Pfam" id="PF01663">
    <property type="entry name" value="Phosphodiest"/>
    <property type="match status" value="1"/>
</dbReference>